<dbReference type="GO" id="GO:0005524">
    <property type="term" value="F:ATP binding"/>
    <property type="evidence" value="ECO:0007669"/>
    <property type="project" value="InterPro"/>
</dbReference>
<dbReference type="InterPro" id="IPR012340">
    <property type="entry name" value="NA-bd_OB-fold"/>
</dbReference>
<evidence type="ECO:0000259" key="13">
    <source>
        <dbReference type="PROSITE" id="PS51483"/>
    </source>
</evidence>
<evidence type="ECO:0000313" key="14">
    <source>
        <dbReference type="EMBL" id="HIX20229.1"/>
    </source>
</evidence>
<comment type="catalytic activity">
    <reaction evidence="10">
        <text>tRNA(Phe) + L-phenylalanine + ATP = L-phenylalanyl-tRNA(Phe) + AMP + diphosphate + H(+)</text>
        <dbReference type="Rhea" id="RHEA:19413"/>
        <dbReference type="Rhea" id="RHEA-COMP:9668"/>
        <dbReference type="Rhea" id="RHEA-COMP:9699"/>
        <dbReference type="ChEBI" id="CHEBI:15378"/>
        <dbReference type="ChEBI" id="CHEBI:30616"/>
        <dbReference type="ChEBI" id="CHEBI:33019"/>
        <dbReference type="ChEBI" id="CHEBI:58095"/>
        <dbReference type="ChEBI" id="CHEBI:78442"/>
        <dbReference type="ChEBI" id="CHEBI:78531"/>
        <dbReference type="ChEBI" id="CHEBI:456215"/>
        <dbReference type="EC" id="6.1.1.20"/>
    </reaction>
</comment>
<evidence type="ECO:0000256" key="7">
    <source>
        <dbReference type="ARBA" id="ARBA00022555"/>
    </source>
</evidence>
<comment type="similarity">
    <text evidence="2">Belongs to the phenylalanyl-tRNA synthetase beta subunit family. Type 1 subfamily.</text>
</comment>
<dbReference type="InterPro" id="IPR002547">
    <property type="entry name" value="tRNA-bd_dom"/>
</dbReference>
<dbReference type="SUPFAM" id="SSF56037">
    <property type="entry name" value="PheT/TilS domain"/>
    <property type="match status" value="1"/>
</dbReference>
<dbReference type="GO" id="GO:0000049">
    <property type="term" value="F:tRNA binding"/>
    <property type="evidence" value="ECO:0007669"/>
    <property type="project" value="UniProtKB-UniRule"/>
</dbReference>
<protein>
    <recommendedName>
        <fullName evidence="5">Phenylalanine--tRNA ligase beta subunit</fullName>
        <ecNumber evidence="4">6.1.1.20</ecNumber>
    </recommendedName>
    <alternativeName>
        <fullName evidence="9">Phenylalanyl-tRNA synthetase beta subunit</fullName>
    </alternativeName>
</protein>
<dbReference type="PROSITE" id="PS51483">
    <property type="entry name" value="B5"/>
    <property type="match status" value="1"/>
</dbReference>
<reference evidence="14" key="1">
    <citation type="journal article" date="2021" name="PeerJ">
        <title>Extensive microbial diversity within the chicken gut microbiome revealed by metagenomics and culture.</title>
        <authorList>
            <person name="Gilroy R."/>
            <person name="Ravi A."/>
            <person name="Getino M."/>
            <person name="Pursley I."/>
            <person name="Horton D.L."/>
            <person name="Alikhan N.F."/>
            <person name="Baker D."/>
            <person name="Gharbi K."/>
            <person name="Hall N."/>
            <person name="Watson M."/>
            <person name="Adriaenssens E.M."/>
            <person name="Foster-Nyarko E."/>
            <person name="Jarju S."/>
            <person name="Secka A."/>
            <person name="Antonio M."/>
            <person name="Oren A."/>
            <person name="Chaudhuri R.R."/>
            <person name="La Ragione R."/>
            <person name="Hildebrand F."/>
            <person name="Pallen M.J."/>
        </authorList>
    </citation>
    <scope>NUCLEOTIDE SEQUENCE</scope>
    <source>
        <strain evidence="14">14975</strain>
    </source>
</reference>
<dbReference type="InterPro" id="IPR005146">
    <property type="entry name" value="B3/B4_tRNA-bd"/>
</dbReference>
<feature type="domain" description="TRNA-binding" evidence="12">
    <location>
        <begin position="40"/>
        <end position="149"/>
    </location>
</feature>
<dbReference type="InterPro" id="IPR045060">
    <property type="entry name" value="Phe-tRNA-ligase_IIc_bsu"/>
</dbReference>
<keyword evidence="6" id="KW-0963">Cytoplasm</keyword>
<dbReference type="Pfam" id="PF01588">
    <property type="entry name" value="tRNA_bind"/>
    <property type="match status" value="1"/>
</dbReference>
<dbReference type="GO" id="GO:0009328">
    <property type="term" value="C:phenylalanine-tRNA ligase complex"/>
    <property type="evidence" value="ECO:0007669"/>
    <property type="project" value="TreeGrafter"/>
</dbReference>
<dbReference type="InterPro" id="IPR005147">
    <property type="entry name" value="tRNA_synthase_B5-dom"/>
</dbReference>
<dbReference type="Gene3D" id="2.40.50.140">
    <property type="entry name" value="Nucleic acid-binding proteins"/>
    <property type="match status" value="1"/>
</dbReference>
<comment type="subunit">
    <text evidence="3">Tetramer of two alpha and two beta subunits.</text>
</comment>
<keyword evidence="8 11" id="KW-0694">RNA-binding</keyword>
<evidence type="ECO:0000256" key="2">
    <source>
        <dbReference type="ARBA" id="ARBA00008653"/>
    </source>
</evidence>
<dbReference type="PROSITE" id="PS50886">
    <property type="entry name" value="TRBD"/>
    <property type="match status" value="1"/>
</dbReference>
<dbReference type="AlphaFoldDB" id="A0A9D1VC17"/>
<dbReference type="Gene3D" id="3.50.40.10">
    <property type="entry name" value="Phenylalanyl-trna Synthetase, Chain B, domain 3"/>
    <property type="match status" value="1"/>
</dbReference>
<dbReference type="PANTHER" id="PTHR10947:SF0">
    <property type="entry name" value="PHENYLALANINE--TRNA LIGASE BETA SUBUNIT"/>
    <property type="match status" value="1"/>
</dbReference>
<feature type="non-terminal residue" evidence="14">
    <location>
        <position position="579"/>
    </location>
</feature>
<evidence type="ECO:0000256" key="4">
    <source>
        <dbReference type="ARBA" id="ARBA00012814"/>
    </source>
</evidence>
<dbReference type="SUPFAM" id="SSF46955">
    <property type="entry name" value="Putative DNA-binding domain"/>
    <property type="match status" value="1"/>
</dbReference>
<dbReference type="NCBIfam" id="NF045760">
    <property type="entry name" value="YtpR"/>
    <property type="match status" value="1"/>
</dbReference>
<dbReference type="Proteomes" id="UP000823964">
    <property type="component" value="Unassembled WGS sequence"/>
</dbReference>
<dbReference type="Pfam" id="PF03483">
    <property type="entry name" value="B3_4"/>
    <property type="match status" value="1"/>
</dbReference>
<organism evidence="14 15">
    <name type="scientific">Candidatus Akkermansia intestinigallinarum</name>
    <dbReference type="NCBI Taxonomy" id="2838431"/>
    <lineage>
        <taxon>Bacteria</taxon>
        <taxon>Pseudomonadati</taxon>
        <taxon>Verrucomicrobiota</taxon>
        <taxon>Verrucomicrobiia</taxon>
        <taxon>Verrucomicrobiales</taxon>
        <taxon>Akkermansiaceae</taxon>
        <taxon>Akkermansia</taxon>
    </lineage>
</organism>
<dbReference type="Gene3D" id="3.30.56.10">
    <property type="match status" value="2"/>
</dbReference>
<sequence length="579" mass="62847">MNVSLNWLSAYIDLEGLDTREMADMLTFAGIEVEGIQERGVTTDLVVVAQVMQKTPVEGSDHLNVCQVDAGEGSLRQIVCGAANYKVGDKVPCALPGAVLPGGWQIKEGKMLGVASCGMLCSASELGLPDKEHGLWILPEDSVIGTPVREFVKSDTIFELEITPNRPDLLSHWGMARELAGITGRALKADPAAGCDACNTKPAGDFIKLSAPEICPFYTATRIRNVKIGPSPEWLAERLMAIGLRPINNVVDITNYCLFELGHPLHAFDAAKLTGHLNIRRAEPGERFTSLMNETYTLTSDDVVISDDSGAALSIGGIMGGLDSGVTEQTTDIVLESAWFLRSAIRFTGRRLGLASDSSYRFERGASPWNVLRAASRAIELILECAGGQAEPILIGGQAPCLVSEALAQTATVLEQGSEAKVYYALDQVHLDWKELDVMTNGSIPHLEAARILRNLGLRDTDGKGNWDCPPWRLDLKRSCDLLEEIVRVYGIDNVPATNSSIYVEETAHDRAHDYRMALSRKLAGAGFWEVQTFKLIADESIDPTIACVKNALPIKPLTDGDVIRVSLPISEDHSTLRP</sequence>
<dbReference type="SUPFAM" id="SSF50249">
    <property type="entry name" value="Nucleic acid-binding proteins"/>
    <property type="match status" value="1"/>
</dbReference>
<dbReference type="GO" id="GO:0004826">
    <property type="term" value="F:phenylalanine-tRNA ligase activity"/>
    <property type="evidence" value="ECO:0007669"/>
    <property type="project" value="UniProtKB-EC"/>
</dbReference>
<proteinExistence type="inferred from homology"/>
<evidence type="ECO:0000256" key="3">
    <source>
        <dbReference type="ARBA" id="ARBA00011209"/>
    </source>
</evidence>
<evidence type="ECO:0000256" key="1">
    <source>
        <dbReference type="ARBA" id="ARBA00004496"/>
    </source>
</evidence>
<dbReference type="FunFam" id="2.40.50.140:FF:000045">
    <property type="entry name" value="Phenylalanine--tRNA ligase beta subunit"/>
    <property type="match status" value="1"/>
</dbReference>
<dbReference type="InterPro" id="IPR009061">
    <property type="entry name" value="DNA-bd_dom_put_sf"/>
</dbReference>
<evidence type="ECO:0000256" key="10">
    <source>
        <dbReference type="ARBA" id="ARBA00049255"/>
    </source>
</evidence>
<comment type="caution">
    <text evidence="14">The sequence shown here is derived from an EMBL/GenBank/DDBJ whole genome shotgun (WGS) entry which is preliminary data.</text>
</comment>
<evidence type="ECO:0000256" key="11">
    <source>
        <dbReference type="PROSITE-ProRule" id="PRU00209"/>
    </source>
</evidence>
<evidence type="ECO:0000256" key="8">
    <source>
        <dbReference type="ARBA" id="ARBA00022884"/>
    </source>
</evidence>
<keyword evidence="7 11" id="KW-0820">tRNA-binding</keyword>
<evidence type="ECO:0000313" key="15">
    <source>
        <dbReference type="Proteomes" id="UP000823964"/>
    </source>
</evidence>
<evidence type="ECO:0000256" key="9">
    <source>
        <dbReference type="ARBA" id="ARBA00033189"/>
    </source>
</evidence>
<name>A0A9D1VC17_9BACT</name>
<feature type="domain" description="B5" evidence="13">
    <location>
        <begin position="424"/>
        <end position="497"/>
    </location>
</feature>
<dbReference type="PANTHER" id="PTHR10947">
    <property type="entry name" value="PHENYLALANYL-TRNA SYNTHETASE BETA CHAIN AND LEUCINE-RICH REPEAT-CONTAINING PROTEIN 47"/>
    <property type="match status" value="1"/>
</dbReference>
<comment type="subcellular location">
    <subcellularLocation>
        <location evidence="1">Cytoplasm</location>
    </subcellularLocation>
</comment>
<dbReference type="GO" id="GO:0000287">
    <property type="term" value="F:magnesium ion binding"/>
    <property type="evidence" value="ECO:0007669"/>
    <property type="project" value="InterPro"/>
</dbReference>
<dbReference type="SMART" id="SM00873">
    <property type="entry name" value="B3_4"/>
    <property type="match status" value="1"/>
</dbReference>
<reference evidence="14" key="2">
    <citation type="submission" date="2021-04" db="EMBL/GenBank/DDBJ databases">
        <authorList>
            <person name="Gilroy R."/>
        </authorList>
    </citation>
    <scope>NUCLEOTIDE SEQUENCE</scope>
    <source>
        <strain evidence="14">14975</strain>
    </source>
</reference>
<dbReference type="EC" id="6.1.1.20" evidence="4"/>
<accession>A0A9D1VC17</accession>
<keyword evidence="14" id="KW-0436">Ligase</keyword>
<dbReference type="InterPro" id="IPR020825">
    <property type="entry name" value="Phe-tRNA_synthase-like_B3/B4"/>
</dbReference>
<evidence type="ECO:0000259" key="12">
    <source>
        <dbReference type="PROSITE" id="PS50886"/>
    </source>
</evidence>
<dbReference type="SMART" id="SM00874">
    <property type="entry name" value="B5"/>
    <property type="match status" value="1"/>
</dbReference>
<dbReference type="EMBL" id="DXFQ01000117">
    <property type="protein sequence ID" value="HIX20229.1"/>
    <property type="molecule type" value="Genomic_DNA"/>
</dbReference>
<dbReference type="NCBIfam" id="TIGR00472">
    <property type="entry name" value="pheT_bact"/>
    <property type="match status" value="1"/>
</dbReference>
<evidence type="ECO:0000256" key="5">
    <source>
        <dbReference type="ARBA" id="ARBA00017032"/>
    </source>
</evidence>
<dbReference type="Pfam" id="PF03484">
    <property type="entry name" value="B5"/>
    <property type="match status" value="1"/>
</dbReference>
<dbReference type="InterPro" id="IPR033714">
    <property type="entry name" value="tRNA_bind_bactPheRS"/>
</dbReference>
<dbReference type="GO" id="GO:0006432">
    <property type="term" value="P:phenylalanyl-tRNA aminoacylation"/>
    <property type="evidence" value="ECO:0007669"/>
    <property type="project" value="InterPro"/>
</dbReference>
<dbReference type="CDD" id="cd02796">
    <property type="entry name" value="tRNA_bind_bactPheRS"/>
    <property type="match status" value="1"/>
</dbReference>
<gene>
    <name evidence="14" type="primary">pheT</name>
    <name evidence="14" type="ORF">H9862_06495</name>
</gene>
<evidence type="ECO:0000256" key="6">
    <source>
        <dbReference type="ARBA" id="ARBA00022490"/>
    </source>
</evidence>
<dbReference type="InterPro" id="IPR004532">
    <property type="entry name" value="Phe-tRNA-ligase_IIc_bsu_bact"/>
</dbReference>